<sequence length="587" mass="65659">MEAGKSSTSVSNGCVDYKGRIADKQATGGWKASPFVIVNEVAERLAFFAIAVNMVNYMVRELHQPLPEAATHVTDWIGAAYILALLGAFLADAYLGRFRTIIIFSCIYAVGMVLLTISASIDSLRPPYCPKKPCIPASSGQTAFLYCALALIALGTGGIKPCISSFGADQFDESDTKEAPKKYAFFNWFFFAINMGVILGLTLLVYIQVEFGWAWGFGIPTAAMIISIVILGAGFSKYRYQKPVGSAFTRFVQVIVVSLRNHVRGVEVGREADLYEFETRESDIRGAKKLPHTEQYRPGVQHKEPLETMHRNTSRRTQILRQSPSRLGINHCSRNLFRSAVHVLHPTGQHHGQKNRPAFRNPVGLHCCFYCLKRPDFSSHLREARRAVSSCQNRPSAGITSLQRMGIGLFVSIFAMVPAALVEKKRRDHPSDRLSIFWLFPQFFLVGTAEVFTYVGQLEFFYDEATDGMRSINSAIFLSEIGIGSWLSTAIVKIVERATGGLQDGWLRNDLNASRLDYFYWILTGVNAVNFLVYLWVARRYKGRNGGGRSVRDESVVEELARNKENADDKGEFRSQCSPIWWKGRSS</sequence>
<feature type="transmembrane region" description="Helical" evidence="7">
    <location>
        <begin position="213"/>
        <end position="235"/>
    </location>
</feature>
<reference evidence="8" key="1">
    <citation type="submission" date="2020-06" db="EMBL/GenBank/DDBJ databases">
        <authorList>
            <person name="Li T."/>
            <person name="Hu X."/>
            <person name="Zhang T."/>
            <person name="Song X."/>
            <person name="Zhang H."/>
            <person name="Dai N."/>
            <person name="Sheng W."/>
            <person name="Hou X."/>
            <person name="Wei L."/>
        </authorList>
    </citation>
    <scope>NUCLEOTIDE SEQUENCE</scope>
    <source>
        <strain evidence="8">KEN8</strain>
        <tissue evidence="8">Leaf</tissue>
    </source>
</reference>
<dbReference type="GO" id="GO:0022857">
    <property type="term" value="F:transmembrane transporter activity"/>
    <property type="evidence" value="ECO:0007669"/>
    <property type="project" value="InterPro"/>
</dbReference>
<evidence type="ECO:0000256" key="4">
    <source>
        <dbReference type="ARBA" id="ARBA00022989"/>
    </source>
</evidence>
<feature type="transmembrane region" description="Helical" evidence="7">
    <location>
        <begin position="434"/>
        <end position="455"/>
    </location>
</feature>
<accession>A0AAW2PBD7</accession>
<evidence type="ECO:0000256" key="1">
    <source>
        <dbReference type="ARBA" id="ARBA00004141"/>
    </source>
</evidence>
<feature type="transmembrane region" description="Helical" evidence="7">
    <location>
        <begin position="518"/>
        <end position="537"/>
    </location>
</feature>
<keyword evidence="5 7" id="KW-0472">Membrane</keyword>
<comment type="similarity">
    <text evidence="2">Belongs to the major facilitator superfamily. Proton-dependent oligopeptide transporter (POT/PTR) (TC 2.A.17) family.</text>
</comment>
<evidence type="ECO:0000313" key="8">
    <source>
        <dbReference type="EMBL" id="KAL0352074.1"/>
    </source>
</evidence>
<dbReference type="GO" id="GO:0016020">
    <property type="term" value="C:membrane"/>
    <property type="evidence" value="ECO:0007669"/>
    <property type="project" value="UniProtKB-SubCell"/>
</dbReference>
<comment type="caution">
    <text evidence="8">The sequence shown here is derived from an EMBL/GenBank/DDBJ whole genome shotgun (WGS) entry which is preliminary data.</text>
</comment>
<comment type="similarity">
    <text evidence="6">Belongs to the major facilitator superfamily. Phosphate:H(+) symporter (TC 2.A.1.9) family.</text>
</comment>
<dbReference type="InterPro" id="IPR036259">
    <property type="entry name" value="MFS_trans_sf"/>
</dbReference>
<dbReference type="Pfam" id="PF00854">
    <property type="entry name" value="PTR2"/>
    <property type="match status" value="2"/>
</dbReference>
<keyword evidence="4 7" id="KW-1133">Transmembrane helix</keyword>
<evidence type="ECO:0000256" key="2">
    <source>
        <dbReference type="ARBA" id="ARBA00005982"/>
    </source>
</evidence>
<feature type="transmembrane region" description="Helical" evidence="7">
    <location>
        <begin position="102"/>
        <end position="121"/>
    </location>
</feature>
<name>A0AAW2PBD7_9LAMI</name>
<dbReference type="PANTHER" id="PTHR11654">
    <property type="entry name" value="OLIGOPEPTIDE TRANSPORTER-RELATED"/>
    <property type="match status" value="1"/>
</dbReference>
<dbReference type="InterPro" id="IPR000109">
    <property type="entry name" value="POT_fam"/>
</dbReference>
<dbReference type="SUPFAM" id="SSF103473">
    <property type="entry name" value="MFS general substrate transporter"/>
    <property type="match status" value="2"/>
</dbReference>
<evidence type="ECO:0000256" key="7">
    <source>
        <dbReference type="SAM" id="Phobius"/>
    </source>
</evidence>
<dbReference type="InterPro" id="IPR018456">
    <property type="entry name" value="PTR2_symporter_CS"/>
</dbReference>
<dbReference type="AlphaFoldDB" id="A0AAW2PBD7"/>
<dbReference type="PROSITE" id="PS01022">
    <property type="entry name" value="PTR2_1"/>
    <property type="match status" value="1"/>
</dbReference>
<comment type="subcellular location">
    <subcellularLocation>
        <location evidence="1">Membrane</location>
        <topology evidence="1">Multi-pass membrane protein</topology>
    </subcellularLocation>
</comment>
<organism evidence="8">
    <name type="scientific">Sesamum calycinum</name>
    <dbReference type="NCBI Taxonomy" id="2727403"/>
    <lineage>
        <taxon>Eukaryota</taxon>
        <taxon>Viridiplantae</taxon>
        <taxon>Streptophyta</taxon>
        <taxon>Embryophyta</taxon>
        <taxon>Tracheophyta</taxon>
        <taxon>Spermatophyta</taxon>
        <taxon>Magnoliopsida</taxon>
        <taxon>eudicotyledons</taxon>
        <taxon>Gunneridae</taxon>
        <taxon>Pentapetalae</taxon>
        <taxon>asterids</taxon>
        <taxon>lamiids</taxon>
        <taxon>Lamiales</taxon>
        <taxon>Pedaliaceae</taxon>
        <taxon>Sesamum</taxon>
    </lineage>
</organism>
<reference evidence="8" key="2">
    <citation type="journal article" date="2024" name="Plant">
        <title>Genomic evolution and insights into agronomic trait innovations of Sesamum species.</title>
        <authorList>
            <person name="Miao H."/>
            <person name="Wang L."/>
            <person name="Qu L."/>
            <person name="Liu H."/>
            <person name="Sun Y."/>
            <person name="Le M."/>
            <person name="Wang Q."/>
            <person name="Wei S."/>
            <person name="Zheng Y."/>
            <person name="Lin W."/>
            <person name="Duan Y."/>
            <person name="Cao H."/>
            <person name="Xiong S."/>
            <person name="Wang X."/>
            <person name="Wei L."/>
            <person name="Li C."/>
            <person name="Ma Q."/>
            <person name="Ju M."/>
            <person name="Zhao R."/>
            <person name="Li G."/>
            <person name="Mu C."/>
            <person name="Tian Q."/>
            <person name="Mei H."/>
            <person name="Zhang T."/>
            <person name="Gao T."/>
            <person name="Zhang H."/>
        </authorList>
    </citation>
    <scope>NUCLEOTIDE SEQUENCE</scope>
    <source>
        <strain evidence="8">KEN8</strain>
    </source>
</reference>
<feature type="transmembrane region" description="Helical" evidence="7">
    <location>
        <begin position="141"/>
        <end position="163"/>
    </location>
</feature>
<keyword evidence="3 7" id="KW-0812">Transmembrane</keyword>
<protein>
    <submittedName>
        <fullName evidence="8">Protein NRT1/ PTR FAMILY 8.1</fullName>
    </submittedName>
</protein>
<feature type="transmembrane region" description="Helical" evidence="7">
    <location>
        <begin position="76"/>
        <end position="95"/>
    </location>
</feature>
<evidence type="ECO:0000256" key="6">
    <source>
        <dbReference type="ARBA" id="ARBA00044504"/>
    </source>
</evidence>
<proteinExistence type="inferred from homology"/>
<feature type="transmembrane region" description="Helical" evidence="7">
    <location>
        <begin position="184"/>
        <end position="207"/>
    </location>
</feature>
<dbReference type="Gene3D" id="1.20.1250.20">
    <property type="entry name" value="MFS general substrate transporter like domains"/>
    <property type="match status" value="2"/>
</dbReference>
<dbReference type="GO" id="GO:0006857">
    <property type="term" value="P:oligopeptide transport"/>
    <property type="evidence" value="ECO:0007669"/>
    <property type="project" value="InterPro"/>
</dbReference>
<gene>
    <name evidence="8" type="ORF">Scaly_1596100</name>
</gene>
<evidence type="ECO:0000256" key="5">
    <source>
        <dbReference type="ARBA" id="ARBA00023136"/>
    </source>
</evidence>
<dbReference type="EMBL" id="JACGWM010000009">
    <property type="protein sequence ID" value="KAL0352074.1"/>
    <property type="molecule type" value="Genomic_DNA"/>
</dbReference>
<evidence type="ECO:0000256" key="3">
    <source>
        <dbReference type="ARBA" id="ARBA00022692"/>
    </source>
</evidence>